<sequence length="69" mass="7887">MVIIYSSTKTKSQKTAVVSVRISLHIHHRYQVLARVTNHSMSHYINTALEASIGELEKIFLQHDIKANK</sequence>
<comment type="caution">
    <text evidence="1">The sequence shown here is derived from an EMBL/GenBank/DDBJ whole genome shotgun (WGS) entry which is preliminary data.</text>
</comment>
<dbReference type="AlphaFoldDB" id="A0A198WVV4"/>
<evidence type="ECO:0000313" key="2">
    <source>
        <dbReference type="Proteomes" id="UP000078295"/>
    </source>
</evidence>
<name>A0A198WVV4_MORCA</name>
<dbReference type="EMBL" id="LXHQ01000030">
    <property type="protein sequence ID" value="OAV25324.1"/>
    <property type="molecule type" value="Genomic_DNA"/>
</dbReference>
<dbReference type="GO" id="GO:0006355">
    <property type="term" value="P:regulation of DNA-templated transcription"/>
    <property type="evidence" value="ECO:0007669"/>
    <property type="project" value="InterPro"/>
</dbReference>
<accession>A0A198WVV4</accession>
<evidence type="ECO:0000313" key="1">
    <source>
        <dbReference type="EMBL" id="OAV25324.1"/>
    </source>
</evidence>
<dbReference type="SUPFAM" id="SSF47598">
    <property type="entry name" value="Ribbon-helix-helix"/>
    <property type="match status" value="1"/>
</dbReference>
<protein>
    <submittedName>
        <fullName evidence="1">Uncharacterized protein</fullName>
    </submittedName>
</protein>
<organism evidence="1 2">
    <name type="scientific">Moraxella catarrhalis</name>
    <name type="common">Branhamella catarrhalis</name>
    <dbReference type="NCBI Taxonomy" id="480"/>
    <lineage>
        <taxon>Bacteria</taxon>
        <taxon>Pseudomonadati</taxon>
        <taxon>Pseudomonadota</taxon>
        <taxon>Gammaproteobacteria</taxon>
        <taxon>Moraxellales</taxon>
        <taxon>Moraxellaceae</taxon>
        <taxon>Moraxella</taxon>
    </lineage>
</organism>
<dbReference type="Proteomes" id="UP000078295">
    <property type="component" value="Unassembled WGS sequence"/>
</dbReference>
<proteinExistence type="predicted"/>
<dbReference type="RefSeq" id="WP_064603438.1">
    <property type="nucleotide sequence ID" value="NZ_LXHM01000015.1"/>
</dbReference>
<reference evidence="1 2" key="1">
    <citation type="journal article" date="2016" name="Genome Biol. Evol.">
        <title>Comparative Genomic Analyses of the Moraxella catarrhalis Serosensitive and Seroresistant Lineages Demonstrate Their Independent Evolution.</title>
        <authorList>
            <person name="Earl J.P."/>
            <person name="de Vries S.P."/>
            <person name="Ahmed A."/>
            <person name="Powell E."/>
            <person name="Schultz M.P."/>
            <person name="Hermans P.W."/>
            <person name="Hill D.J."/>
            <person name="Zhou Z."/>
            <person name="Constantinidou C.I."/>
            <person name="Hu F.Z."/>
            <person name="Bootsma H.J."/>
            <person name="Ehrlich G.D."/>
        </authorList>
    </citation>
    <scope>NUCLEOTIDE SEQUENCE [LARGE SCALE GENOMIC DNA]</scope>
    <source>
        <strain evidence="1 2">F23</strain>
    </source>
</reference>
<dbReference type="InterPro" id="IPR010985">
    <property type="entry name" value="Ribbon_hlx_hlx"/>
</dbReference>
<gene>
    <name evidence="1" type="ORF">AO370_1074</name>
</gene>